<dbReference type="Proteomes" id="UP001066276">
    <property type="component" value="Chromosome 4_1"/>
</dbReference>
<dbReference type="AlphaFoldDB" id="A0AAV7TAY2"/>
<dbReference type="EMBL" id="JANPWB010000007">
    <property type="protein sequence ID" value="KAJ1173048.1"/>
    <property type="molecule type" value="Genomic_DNA"/>
</dbReference>
<reference evidence="1" key="1">
    <citation type="journal article" date="2022" name="bioRxiv">
        <title>Sequencing and chromosome-scale assembly of the giantPleurodeles waltlgenome.</title>
        <authorList>
            <person name="Brown T."/>
            <person name="Elewa A."/>
            <person name="Iarovenko S."/>
            <person name="Subramanian E."/>
            <person name="Araus A.J."/>
            <person name="Petzold A."/>
            <person name="Susuki M."/>
            <person name="Suzuki K.-i.T."/>
            <person name="Hayashi T."/>
            <person name="Toyoda A."/>
            <person name="Oliveira C."/>
            <person name="Osipova E."/>
            <person name="Leigh N.D."/>
            <person name="Simon A."/>
            <person name="Yun M.H."/>
        </authorList>
    </citation>
    <scope>NUCLEOTIDE SEQUENCE</scope>
    <source>
        <strain evidence="1">20211129_DDA</strain>
        <tissue evidence="1">Liver</tissue>
    </source>
</reference>
<keyword evidence="2" id="KW-1185">Reference proteome</keyword>
<comment type="caution">
    <text evidence="1">The sequence shown here is derived from an EMBL/GenBank/DDBJ whole genome shotgun (WGS) entry which is preliminary data.</text>
</comment>
<accession>A0AAV7TAY2</accession>
<gene>
    <name evidence="1" type="ORF">NDU88_004890</name>
</gene>
<evidence type="ECO:0000313" key="2">
    <source>
        <dbReference type="Proteomes" id="UP001066276"/>
    </source>
</evidence>
<evidence type="ECO:0000313" key="1">
    <source>
        <dbReference type="EMBL" id="KAJ1173048.1"/>
    </source>
</evidence>
<proteinExistence type="predicted"/>
<sequence length="89" mass="10261">MRTTEEGGIGVSDLYIYYLAAQVMPTNDWFVEGWDDLAYRLEIHEEGFGGLLDMLYGGRVPVQTVSCTRVEVVCWDRRLTRRTPLWNGD</sequence>
<organism evidence="1 2">
    <name type="scientific">Pleurodeles waltl</name>
    <name type="common">Iberian ribbed newt</name>
    <dbReference type="NCBI Taxonomy" id="8319"/>
    <lineage>
        <taxon>Eukaryota</taxon>
        <taxon>Metazoa</taxon>
        <taxon>Chordata</taxon>
        <taxon>Craniata</taxon>
        <taxon>Vertebrata</taxon>
        <taxon>Euteleostomi</taxon>
        <taxon>Amphibia</taxon>
        <taxon>Batrachia</taxon>
        <taxon>Caudata</taxon>
        <taxon>Salamandroidea</taxon>
        <taxon>Salamandridae</taxon>
        <taxon>Pleurodelinae</taxon>
        <taxon>Pleurodeles</taxon>
    </lineage>
</organism>
<protein>
    <submittedName>
        <fullName evidence="1">Uncharacterized protein</fullName>
    </submittedName>
</protein>
<name>A0AAV7TAY2_PLEWA</name>